<dbReference type="Pfam" id="PF01645">
    <property type="entry name" value="Glu_synthase"/>
    <property type="match status" value="1"/>
</dbReference>
<keyword evidence="2 4" id="KW-0560">Oxidoreductase</keyword>
<gene>
    <name evidence="6" type="ORF">J4415_03510</name>
</gene>
<dbReference type="PANTHER" id="PTHR43819:SF1">
    <property type="entry name" value="ARCHAEAL-TYPE GLUTAMATE SYNTHASE [NADPH]"/>
    <property type="match status" value="1"/>
</dbReference>
<evidence type="ECO:0000256" key="4">
    <source>
        <dbReference type="PIRNR" id="PIRNR006429"/>
    </source>
</evidence>
<dbReference type="GO" id="GO:0006537">
    <property type="term" value="P:glutamate biosynthetic process"/>
    <property type="evidence" value="ECO:0007669"/>
    <property type="project" value="UniProtKB-KW"/>
</dbReference>
<evidence type="ECO:0000256" key="3">
    <source>
        <dbReference type="ARBA" id="ARBA00048151"/>
    </source>
</evidence>
<reference evidence="6" key="1">
    <citation type="submission" date="2021-03" db="EMBL/GenBank/DDBJ databases">
        <authorList>
            <person name="Jaffe A."/>
        </authorList>
    </citation>
    <scope>NUCLEOTIDE SEQUENCE</scope>
    <source>
        <strain evidence="6">RIFCSPHIGHO2_01_FULL_AR10_44_11</strain>
    </source>
</reference>
<sequence length="395" mass="42568">MGWIEDIRRRASSADAPLTSTRKTSKADKLSLNELVFVPAQLAKTPHDYYREKIDAETIIGKSSRHPLKLKIPIMIAAMSFGALSKEAKIALARASLIAGTCANTGEGGMLSEERKGAEILIAQYSTARFGVNENYLRSADAVEVKIGQGAKPGMGGLLPKEKLTEEIVKLRHIKFGEDVHSPPKHPDINNIGDLRKKILWLKKITGGKPIILKLGAGDVAADVKLAVKANPDVIAIDSMMGATGAAPEIMLEEFGSPLLTTVVEARNTLSKLKAKQQLIVGGGLNTGADMGKCLALGADAVFVAFPLMLSMGCTYCRKCYTGTCPVGITTQNPELRKKFMQNAEIRIANYLKSCTEEIKIAAAACGRKSVHELRREDVRSLSLEIAQVTGIKMV</sequence>
<comment type="cofactor">
    <cofactor evidence="4">
        <name>FMN</name>
        <dbReference type="ChEBI" id="CHEBI:58210"/>
    </cofactor>
</comment>
<comment type="catalytic activity">
    <reaction evidence="3 4">
        <text>2 L-glutamate + NADP(+) = L-glutamine + 2-oxoglutarate + NADPH + H(+)</text>
        <dbReference type="Rhea" id="RHEA:15501"/>
        <dbReference type="ChEBI" id="CHEBI:15378"/>
        <dbReference type="ChEBI" id="CHEBI:16810"/>
        <dbReference type="ChEBI" id="CHEBI:29985"/>
        <dbReference type="ChEBI" id="CHEBI:57783"/>
        <dbReference type="ChEBI" id="CHEBI:58349"/>
        <dbReference type="ChEBI" id="CHEBI:58359"/>
        <dbReference type="EC" id="1.4.1.13"/>
    </reaction>
</comment>
<dbReference type="AlphaFoldDB" id="A0A8T4L3N6"/>
<dbReference type="InterPro" id="IPR017896">
    <property type="entry name" value="4Fe4S_Fe-S-bd"/>
</dbReference>
<dbReference type="GO" id="GO:0004355">
    <property type="term" value="F:glutamate synthase (NADPH) activity"/>
    <property type="evidence" value="ECO:0007669"/>
    <property type="project" value="UniProtKB-EC"/>
</dbReference>
<dbReference type="Proteomes" id="UP000677687">
    <property type="component" value="Unassembled WGS sequence"/>
</dbReference>
<evidence type="ECO:0000313" key="7">
    <source>
        <dbReference type="Proteomes" id="UP000677687"/>
    </source>
</evidence>
<dbReference type="InterPro" id="IPR043578">
    <property type="entry name" value="GltB_archl_type"/>
</dbReference>
<keyword evidence="4" id="KW-0521">NADP</keyword>
<comment type="caution">
    <text evidence="6">The sequence shown here is derived from an EMBL/GenBank/DDBJ whole genome shotgun (WGS) entry which is preliminary data.</text>
</comment>
<dbReference type="Gene3D" id="3.20.20.70">
    <property type="entry name" value="Aldolase class I"/>
    <property type="match status" value="1"/>
</dbReference>
<keyword evidence="4" id="KW-0028">Amino-acid biosynthesis</keyword>
<proteinExistence type="inferred from homology"/>
<dbReference type="InterPro" id="IPR002932">
    <property type="entry name" value="Glu_synthdom"/>
</dbReference>
<dbReference type="PROSITE" id="PS51379">
    <property type="entry name" value="4FE4S_FER_2"/>
    <property type="match status" value="1"/>
</dbReference>
<evidence type="ECO:0000256" key="1">
    <source>
        <dbReference type="ARBA" id="ARBA00009716"/>
    </source>
</evidence>
<keyword evidence="4" id="KW-0288">FMN</keyword>
<evidence type="ECO:0000256" key="2">
    <source>
        <dbReference type="ARBA" id="ARBA00023002"/>
    </source>
</evidence>
<comment type="similarity">
    <text evidence="1 4">Belongs to the glutamate synthase family.</text>
</comment>
<dbReference type="InterPro" id="IPR013785">
    <property type="entry name" value="Aldolase_TIM"/>
</dbReference>
<feature type="domain" description="4Fe-4S ferredoxin-type" evidence="5">
    <location>
        <begin position="305"/>
        <end position="335"/>
    </location>
</feature>
<dbReference type="PIRSF" id="PIRSF500061">
    <property type="entry name" value="GOGAT_lg2_archl"/>
    <property type="match status" value="1"/>
</dbReference>
<reference evidence="6" key="2">
    <citation type="submission" date="2021-05" db="EMBL/GenBank/DDBJ databases">
        <title>Protein family content uncovers lineage relationships and bacterial pathway maintenance mechanisms in DPANN archaea.</title>
        <authorList>
            <person name="Castelle C.J."/>
            <person name="Meheust R."/>
            <person name="Jaffe A.L."/>
            <person name="Seitz K."/>
            <person name="Gong X."/>
            <person name="Baker B.J."/>
            <person name="Banfield J.F."/>
        </authorList>
    </citation>
    <scope>NUCLEOTIDE SEQUENCE</scope>
    <source>
        <strain evidence="6">RIFCSPHIGHO2_01_FULL_AR10_44_11</strain>
    </source>
</reference>
<dbReference type="PIRSF" id="PIRSF006429">
    <property type="entry name" value="GOGAT_lg_2"/>
    <property type="match status" value="1"/>
</dbReference>
<evidence type="ECO:0000313" key="6">
    <source>
        <dbReference type="EMBL" id="MBS3057666.1"/>
    </source>
</evidence>
<evidence type="ECO:0000259" key="5">
    <source>
        <dbReference type="PROSITE" id="PS51379"/>
    </source>
</evidence>
<keyword evidence="4" id="KW-0314">Glutamate biosynthesis</keyword>
<protein>
    <recommendedName>
        <fullName evidence="4">Archaeal glutamate synthase [NADPH]</fullName>
        <ecNumber evidence="4">1.4.1.13</ecNumber>
    </recommendedName>
</protein>
<dbReference type="PANTHER" id="PTHR43819">
    <property type="entry name" value="ARCHAEAL-TYPE GLUTAMATE SYNTHASE [NADPH]"/>
    <property type="match status" value="1"/>
</dbReference>
<keyword evidence="4" id="KW-0285">Flavoprotein</keyword>
<dbReference type="EMBL" id="JAGVWD010000053">
    <property type="protein sequence ID" value="MBS3057666.1"/>
    <property type="molecule type" value="Genomic_DNA"/>
</dbReference>
<dbReference type="CDD" id="cd02808">
    <property type="entry name" value="GltS_FMN"/>
    <property type="match status" value="1"/>
</dbReference>
<organism evidence="6 7">
    <name type="scientific">Candidatus Iainarchaeum sp</name>
    <dbReference type="NCBI Taxonomy" id="3101447"/>
    <lineage>
        <taxon>Archaea</taxon>
        <taxon>Candidatus Iainarchaeota</taxon>
        <taxon>Candidatus Iainarchaeia</taxon>
        <taxon>Candidatus Iainarchaeales</taxon>
        <taxon>Candidatus Iainarchaeaceae</taxon>
        <taxon>Candidatus Iainarchaeum</taxon>
    </lineage>
</organism>
<name>A0A8T4L3N6_9ARCH</name>
<dbReference type="InterPro" id="IPR024188">
    <property type="entry name" value="GltB"/>
</dbReference>
<accession>A0A8T4L3N6</accession>
<dbReference type="SUPFAM" id="SSF51395">
    <property type="entry name" value="FMN-linked oxidoreductases"/>
    <property type="match status" value="1"/>
</dbReference>
<dbReference type="EC" id="1.4.1.13" evidence="4"/>